<feature type="repeat" description="ANK" evidence="3">
    <location>
        <begin position="510"/>
        <end position="542"/>
    </location>
</feature>
<evidence type="ECO:0000313" key="4">
    <source>
        <dbReference type="EMBL" id="CAH0365282.1"/>
    </source>
</evidence>
<comment type="caution">
    <text evidence="4">The sequence shown here is derived from an EMBL/GenBank/DDBJ whole genome shotgun (WGS) entry which is preliminary data.</text>
</comment>
<keyword evidence="5" id="KW-1185">Reference proteome</keyword>
<dbReference type="PROSITE" id="PS50297">
    <property type="entry name" value="ANK_REP_REGION"/>
    <property type="match status" value="3"/>
</dbReference>
<feature type="repeat" description="ANK" evidence="3">
    <location>
        <begin position="332"/>
        <end position="373"/>
    </location>
</feature>
<dbReference type="PANTHER" id="PTHR24198:SF165">
    <property type="entry name" value="ANKYRIN REPEAT-CONTAINING PROTEIN-RELATED"/>
    <property type="match status" value="1"/>
</dbReference>
<dbReference type="InterPro" id="IPR036770">
    <property type="entry name" value="Ankyrin_rpt-contain_sf"/>
</dbReference>
<proteinExistence type="predicted"/>
<dbReference type="InterPro" id="IPR002110">
    <property type="entry name" value="Ankyrin_rpt"/>
</dbReference>
<dbReference type="SUPFAM" id="SSF48403">
    <property type="entry name" value="Ankyrin repeat"/>
    <property type="match status" value="1"/>
</dbReference>
<dbReference type="EMBL" id="CAKKNE010000001">
    <property type="protein sequence ID" value="CAH0365282.1"/>
    <property type="molecule type" value="Genomic_DNA"/>
</dbReference>
<reference evidence="4" key="1">
    <citation type="submission" date="2021-11" db="EMBL/GenBank/DDBJ databases">
        <authorList>
            <consortium name="Genoscope - CEA"/>
            <person name="William W."/>
        </authorList>
    </citation>
    <scope>NUCLEOTIDE SEQUENCE</scope>
</reference>
<evidence type="ECO:0000256" key="2">
    <source>
        <dbReference type="ARBA" id="ARBA00023043"/>
    </source>
</evidence>
<sequence>MPAAQYPMHVLPVARLLQLQRLPTHEEIKDELVLQRDGMATVFVSQTWLSRSHPDTADNVKLTLLQSFLRDASAGKKDVRPSLLCEIFWGGRLKIKARALRKIQYVWLDVFSIPQADREQQGAAIASIPNYVSSAAFFVCVAGAWRHESGALRDVRAWCARGWCRMELLCNLLSPEAKPLIVLQSPTDVRSHGPAGLFGRNWIISPVGRGEFTVEADRVALGPVIERLIDERMAAKRAEGTEAALRWYRFLHAHKASLLLGTGIKVTPYDTLEAWMRRLAFASATQRDGQGWSPLSYAILEGRVDLVTALLDAGANATGVLRRDEPAFLVTKGMSDLHLAAMRCDEDESETTRVESIIQVLLARGADAGQRDTSGNSCLHFACTLGHISCIEAILKHLPALKDEPMSFGVAPFGYLALNGHTAALERYMDRFPDDFRDDNTGAPAGWVNYACELVGDLDLISMLIARGHAVDYFDVSRAVPKLKKILWVSKLVNRLMNRPPTILDHYAVGYATPLHLAAYNGNIGAVDLLLGAGADVASTRHPLRMTPLAAAAAAGHREVCARLLAAGAPVDARDGRGRTASAWAARRGHTEL</sequence>
<keyword evidence="1" id="KW-0677">Repeat</keyword>
<name>A0A8J2SFZ0_9STRA</name>
<feature type="repeat" description="ANK" evidence="3">
    <location>
        <begin position="544"/>
        <end position="576"/>
    </location>
</feature>
<protein>
    <submittedName>
        <fullName evidence="4">Uncharacterized protein</fullName>
    </submittedName>
</protein>
<accession>A0A8J2SFZ0</accession>
<dbReference type="OrthoDB" id="191483at2759"/>
<dbReference type="Proteomes" id="UP000789595">
    <property type="component" value="Unassembled WGS sequence"/>
</dbReference>
<keyword evidence="2 3" id="KW-0040">ANK repeat</keyword>
<dbReference type="SMART" id="SM00248">
    <property type="entry name" value="ANK"/>
    <property type="match status" value="5"/>
</dbReference>
<feature type="repeat" description="ANK" evidence="3">
    <location>
        <begin position="290"/>
        <end position="316"/>
    </location>
</feature>
<dbReference type="Pfam" id="PF00023">
    <property type="entry name" value="Ank"/>
    <property type="match status" value="2"/>
</dbReference>
<dbReference type="AlphaFoldDB" id="A0A8J2SFZ0"/>
<dbReference type="Pfam" id="PF12796">
    <property type="entry name" value="Ank_2"/>
    <property type="match status" value="1"/>
</dbReference>
<organism evidence="4 5">
    <name type="scientific">Pelagomonas calceolata</name>
    <dbReference type="NCBI Taxonomy" id="35677"/>
    <lineage>
        <taxon>Eukaryota</taxon>
        <taxon>Sar</taxon>
        <taxon>Stramenopiles</taxon>
        <taxon>Ochrophyta</taxon>
        <taxon>Pelagophyceae</taxon>
        <taxon>Pelagomonadales</taxon>
        <taxon>Pelagomonadaceae</taxon>
        <taxon>Pelagomonas</taxon>
    </lineage>
</organism>
<feature type="non-terminal residue" evidence="4">
    <location>
        <position position="593"/>
    </location>
</feature>
<dbReference type="Gene3D" id="1.25.40.20">
    <property type="entry name" value="Ankyrin repeat-containing domain"/>
    <property type="match status" value="2"/>
</dbReference>
<evidence type="ECO:0000256" key="3">
    <source>
        <dbReference type="PROSITE-ProRule" id="PRU00023"/>
    </source>
</evidence>
<gene>
    <name evidence="4" type="ORF">PECAL_1P17150</name>
</gene>
<evidence type="ECO:0000256" key="1">
    <source>
        <dbReference type="ARBA" id="ARBA00022737"/>
    </source>
</evidence>
<dbReference type="PANTHER" id="PTHR24198">
    <property type="entry name" value="ANKYRIN REPEAT AND PROTEIN KINASE DOMAIN-CONTAINING PROTEIN"/>
    <property type="match status" value="1"/>
</dbReference>
<evidence type="ECO:0000313" key="5">
    <source>
        <dbReference type="Proteomes" id="UP000789595"/>
    </source>
</evidence>
<dbReference type="PROSITE" id="PS50088">
    <property type="entry name" value="ANK_REPEAT"/>
    <property type="match status" value="4"/>
</dbReference>